<dbReference type="Gene3D" id="3.90.70.10">
    <property type="entry name" value="Cysteine proteinases"/>
    <property type="match status" value="1"/>
</dbReference>
<dbReference type="SUPFAM" id="SSF54001">
    <property type="entry name" value="Cysteine proteinases"/>
    <property type="match status" value="1"/>
</dbReference>
<feature type="domain" description="UBA" evidence="2">
    <location>
        <begin position="3"/>
        <end position="47"/>
    </location>
</feature>
<dbReference type="OrthoDB" id="443682at2759"/>
<dbReference type="EMBL" id="BRPK01000007">
    <property type="protein sequence ID" value="GLB39769.1"/>
    <property type="molecule type" value="Genomic_DNA"/>
</dbReference>
<dbReference type="InterPro" id="IPR001394">
    <property type="entry name" value="Peptidase_C19_UCH"/>
</dbReference>
<gene>
    <name evidence="3" type="ORF">LshimejAT787_0702790</name>
</gene>
<dbReference type="Pfam" id="PF00443">
    <property type="entry name" value="UCH"/>
    <property type="match status" value="1"/>
</dbReference>
<dbReference type="AlphaFoldDB" id="A0A9P3PQK4"/>
<dbReference type="GO" id="GO:0004843">
    <property type="term" value="F:cysteine-type deubiquitinase activity"/>
    <property type="evidence" value="ECO:0007669"/>
    <property type="project" value="InterPro"/>
</dbReference>
<name>A0A9P3PQK4_LYOSH</name>
<keyword evidence="3" id="KW-0378">Hydrolase</keyword>
<dbReference type="SUPFAM" id="SSF46934">
    <property type="entry name" value="UBA-like"/>
    <property type="match status" value="1"/>
</dbReference>
<dbReference type="Gene3D" id="1.10.8.10">
    <property type="entry name" value="DNA helicase RuvA subunit, C-terminal domain"/>
    <property type="match status" value="1"/>
</dbReference>
<protein>
    <submittedName>
        <fullName evidence="3">Ubiquitin carboxyl-terminal hydrolase</fullName>
    </submittedName>
</protein>
<dbReference type="GO" id="GO:0016579">
    <property type="term" value="P:protein deubiquitination"/>
    <property type="evidence" value="ECO:0007669"/>
    <property type="project" value="InterPro"/>
</dbReference>
<dbReference type="InterPro" id="IPR038765">
    <property type="entry name" value="Papain-like_cys_pep_sf"/>
</dbReference>
<comment type="caution">
    <text evidence="3">The sequence shown here is derived from an EMBL/GenBank/DDBJ whole genome shotgun (WGS) entry which is preliminary data.</text>
</comment>
<feature type="compositionally biased region" description="Low complexity" evidence="1">
    <location>
        <begin position="623"/>
        <end position="642"/>
    </location>
</feature>
<feature type="compositionally biased region" description="Basic and acidic residues" evidence="1">
    <location>
        <begin position="613"/>
        <end position="622"/>
    </location>
</feature>
<evidence type="ECO:0000313" key="3">
    <source>
        <dbReference type="EMBL" id="GLB39769.1"/>
    </source>
</evidence>
<organism evidence="3 4">
    <name type="scientific">Lyophyllum shimeji</name>
    <name type="common">Hon-shimeji</name>
    <name type="synonym">Tricholoma shimeji</name>
    <dbReference type="NCBI Taxonomy" id="47721"/>
    <lineage>
        <taxon>Eukaryota</taxon>
        <taxon>Fungi</taxon>
        <taxon>Dikarya</taxon>
        <taxon>Basidiomycota</taxon>
        <taxon>Agaricomycotina</taxon>
        <taxon>Agaricomycetes</taxon>
        <taxon>Agaricomycetidae</taxon>
        <taxon>Agaricales</taxon>
        <taxon>Tricholomatineae</taxon>
        <taxon>Lyophyllaceae</taxon>
        <taxon>Lyophyllum</taxon>
    </lineage>
</organism>
<evidence type="ECO:0000256" key="1">
    <source>
        <dbReference type="SAM" id="MobiDB-lite"/>
    </source>
</evidence>
<dbReference type="PROSITE" id="PS50030">
    <property type="entry name" value="UBA"/>
    <property type="match status" value="1"/>
</dbReference>
<dbReference type="Proteomes" id="UP001063166">
    <property type="component" value="Unassembled WGS sequence"/>
</dbReference>
<evidence type="ECO:0000259" key="2">
    <source>
        <dbReference type="PROSITE" id="PS50030"/>
    </source>
</evidence>
<dbReference type="InterPro" id="IPR015940">
    <property type="entry name" value="UBA"/>
</dbReference>
<accession>A0A9P3PQK4</accession>
<feature type="region of interest" description="Disordered" evidence="1">
    <location>
        <begin position="612"/>
        <end position="658"/>
    </location>
</feature>
<reference evidence="3" key="1">
    <citation type="submission" date="2022-07" db="EMBL/GenBank/DDBJ databases">
        <title>The genome of Lyophyllum shimeji provides insight into the initial evolution of ectomycorrhizal fungal genome.</title>
        <authorList>
            <person name="Kobayashi Y."/>
            <person name="Shibata T."/>
            <person name="Hirakawa H."/>
            <person name="Shigenobu S."/>
            <person name="Nishiyama T."/>
            <person name="Yamada A."/>
            <person name="Hasebe M."/>
            <person name="Kawaguchi M."/>
        </authorList>
    </citation>
    <scope>NUCLEOTIDE SEQUENCE</scope>
    <source>
        <strain evidence="3">AT787</strain>
    </source>
</reference>
<dbReference type="SMART" id="SM00165">
    <property type="entry name" value="UBA"/>
    <property type="match status" value="1"/>
</dbReference>
<keyword evidence="4" id="KW-1185">Reference proteome</keyword>
<evidence type="ECO:0000313" key="4">
    <source>
        <dbReference type="Proteomes" id="UP001063166"/>
    </source>
</evidence>
<proteinExistence type="predicted"/>
<dbReference type="InterPro" id="IPR009060">
    <property type="entry name" value="UBA-like_sf"/>
</dbReference>
<sequence>MRPEEEQEAVDMLTSMMGGGFGGDEARRVLRKHGGDVQKAADAILSGDLGKEEVSTWQNTVHSSQDVGYTDIPSSSSISQVNQASSSAVIDLTEGNDSTRSWQLGQAQNEIKFGPSERAPDPSWQMVTTNTSVDTNQDDRSLKDAIQASLADFNSDELEVFPLERTLREGGRPVALRPEAPTLAYAALIVQAFFQIPQIREKVSMLILPETNPDAPSGRYERIDRAVWNLVELFTNLDLAQLSSLVDKDVLPALQVRPWDGAAESLGELSAEFIKSIGGVIEGVLNEQRPEDEPPVRLFTFGHGQAESRGGSYKVLNKASVEGSVVTVEVGDSVAPNDLYSRLSYHLSRYTGSISHHDVIFEPSEVVLFQLKPFPSPATAAVKPSAEPFVFPKHFYLDRFMLKNLPITDQKRTLERDMLAQIEKLTRKKEFMTRFNNRDTLKDLGASLHYYEHVAEGKGDPEREAAIRNTAVKLRHIMNQVISDTREAEREIERLQAEVAAVFDCPELQEYQYDLRAVFMHTGLPGRKQIFSYVQDGHGIWWKTLDYTVTEVPEETVLTDPTGLHLGAGPYLLIYSRHLSEDQMNAPIRWPAGFVEAVMEHNERFLAMVQPEPGEHESRPGDAADPAPSMPSSFPFSPAVFPEQRETHPMDIAEDVQT</sequence>